<evidence type="ECO:0000313" key="6">
    <source>
        <dbReference type="EMBL" id="SEG41845.1"/>
    </source>
</evidence>
<evidence type="ECO:0000259" key="5">
    <source>
        <dbReference type="SMART" id="SM00903"/>
    </source>
</evidence>
<sequence length="297" mass="32770">MKTFYPKDLNPVEVQNLLQGAVAPRPIAFASTVDKAGNLNLSPFSFFNMFSANPPVLVFSPSRRIRDNTTKHTLENVLEVPEVVIHIVGYDLVEQMSLASTEYPKGVNEFEKAGLTPVKSELVLPPRVKEAAVALECTVKEVKALGNGGGAGNLVICEVIAIHINESILDEKGVIDPFKLSPVARLGGSWYSRITPDSLFQIPKPLTNLGMGVDAIPEVIRTSPILTGNNLGRLGNVMELPSEEEVRNFSNSEEIQEMRSRFKNDPESWLDHLHLRAKEELEAGDVATAWKYLLQKQ</sequence>
<reference evidence="7" key="1">
    <citation type="submission" date="2016-10" db="EMBL/GenBank/DDBJ databases">
        <authorList>
            <person name="Varghese N."/>
            <person name="Submissions S."/>
        </authorList>
    </citation>
    <scope>NUCLEOTIDE SEQUENCE [LARGE SCALE GENOMIC DNA]</scope>
    <source>
        <strain evidence="7">DSM 17298</strain>
    </source>
</reference>
<evidence type="ECO:0000313" key="7">
    <source>
        <dbReference type="Proteomes" id="UP000236736"/>
    </source>
</evidence>
<keyword evidence="3" id="KW-0288">FMN</keyword>
<comment type="similarity">
    <text evidence="4">Belongs to the flavoredoxin family.</text>
</comment>
<protein>
    <submittedName>
        <fullName evidence="6">NADH-FMN oxidoreductase RutF, flavin reductase (DIM6/NTAB) family</fullName>
    </submittedName>
</protein>
<dbReference type="STRING" id="1120964.GCA_001313265_06342"/>
<dbReference type="AlphaFoldDB" id="A0A1H6A1C2"/>
<evidence type="ECO:0000256" key="1">
    <source>
        <dbReference type="ARBA" id="ARBA00001917"/>
    </source>
</evidence>
<dbReference type="RefSeq" id="WP_103926396.1">
    <property type="nucleotide sequence ID" value="NZ_FNVR01000034.1"/>
</dbReference>
<dbReference type="InterPro" id="IPR012349">
    <property type="entry name" value="Split_barrel_FMN-bd"/>
</dbReference>
<dbReference type="SUPFAM" id="SSF50475">
    <property type="entry name" value="FMN-binding split barrel"/>
    <property type="match status" value="1"/>
</dbReference>
<dbReference type="EMBL" id="FNVR01000034">
    <property type="protein sequence ID" value="SEG41845.1"/>
    <property type="molecule type" value="Genomic_DNA"/>
</dbReference>
<dbReference type="Gene3D" id="2.30.110.10">
    <property type="entry name" value="Electron Transport, Fmn-binding Protein, Chain A"/>
    <property type="match status" value="1"/>
</dbReference>
<gene>
    <name evidence="6" type="ORF">SAMN03080598_03826</name>
</gene>
<dbReference type="InterPro" id="IPR002563">
    <property type="entry name" value="Flavin_Rdtase-like_dom"/>
</dbReference>
<name>A0A1H6A1C2_9BACT</name>
<dbReference type="PANTHER" id="PTHR33798">
    <property type="entry name" value="FLAVOPROTEIN OXYGENASE"/>
    <property type="match status" value="1"/>
</dbReference>
<evidence type="ECO:0000256" key="2">
    <source>
        <dbReference type="ARBA" id="ARBA00022630"/>
    </source>
</evidence>
<keyword evidence="2" id="KW-0285">Flavoprotein</keyword>
<organism evidence="6 7">
    <name type="scientific">Algoriphagus boritolerans DSM 17298 = JCM 18970</name>
    <dbReference type="NCBI Taxonomy" id="1120964"/>
    <lineage>
        <taxon>Bacteria</taxon>
        <taxon>Pseudomonadati</taxon>
        <taxon>Bacteroidota</taxon>
        <taxon>Cytophagia</taxon>
        <taxon>Cytophagales</taxon>
        <taxon>Cyclobacteriaceae</taxon>
        <taxon>Algoriphagus</taxon>
    </lineage>
</organism>
<dbReference type="Proteomes" id="UP000236736">
    <property type="component" value="Unassembled WGS sequence"/>
</dbReference>
<dbReference type="OrthoDB" id="9794638at2"/>
<keyword evidence="7" id="KW-1185">Reference proteome</keyword>
<dbReference type="GO" id="GO:0016646">
    <property type="term" value="F:oxidoreductase activity, acting on the CH-NH group of donors, NAD or NADP as acceptor"/>
    <property type="evidence" value="ECO:0007669"/>
    <property type="project" value="UniProtKB-ARBA"/>
</dbReference>
<dbReference type="GO" id="GO:0010181">
    <property type="term" value="F:FMN binding"/>
    <property type="evidence" value="ECO:0007669"/>
    <property type="project" value="InterPro"/>
</dbReference>
<accession>A0A1H6A1C2</accession>
<dbReference type="Pfam" id="PF01613">
    <property type="entry name" value="Flavin_Reduct"/>
    <property type="match status" value="1"/>
</dbReference>
<evidence type="ECO:0000256" key="3">
    <source>
        <dbReference type="ARBA" id="ARBA00022643"/>
    </source>
</evidence>
<evidence type="ECO:0000256" key="4">
    <source>
        <dbReference type="ARBA" id="ARBA00038054"/>
    </source>
</evidence>
<feature type="domain" description="Flavin reductase like" evidence="5">
    <location>
        <begin position="20"/>
        <end position="176"/>
    </location>
</feature>
<dbReference type="SMART" id="SM00903">
    <property type="entry name" value="Flavin_Reduct"/>
    <property type="match status" value="1"/>
</dbReference>
<comment type="cofactor">
    <cofactor evidence="1">
        <name>FMN</name>
        <dbReference type="ChEBI" id="CHEBI:58210"/>
    </cofactor>
</comment>
<dbReference type="PANTHER" id="PTHR33798:SF5">
    <property type="entry name" value="FLAVIN REDUCTASE LIKE DOMAIN-CONTAINING PROTEIN"/>
    <property type="match status" value="1"/>
</dbReference>
<proteinExistence type="inferred from homology"/>